<keyword evidence="8" id="KW-1185">Reference proteome</keyword>
<dbReference type="Gene3D" id="3.30.1360.150">
    <property type="match status" value="1"/>
</dbReference>
<name>A0AA48H467_9BACT</name>
<dbReference type="RefSeq" id="WP_316410123.1">
    <property type="nucleotide sequence ID" value="NZ_AP027081.1"/>
</dbReference>
<organism evidence="7 8">
    <name type="scientific">Mesoterricola sediminis</name>
    <dbReference type="NCBI Taxonomy" id="2927980"/>
    <lineage>
        <taxon>Bacteria</taxon>
        <taxon>Pseudomonadati</taxon>
        <taxon>Acidobacteriota</taxon>
        <taxon>Holophagae</taxon>
        <taxon>Holophagales</taxon>
        <taxon>Holophagaceae</taxon>
        <taxon>Mesoterricola</taxon>
    </lineage>
</organism>
<evidence type="ECO:0000256" key="6">
    <source>
        <dbReference type="SAM" id="SignalP"/>
    </source>
</evidence>
<evidence type="ECO:0000313" key="8">
    <source>
        <dbReference type="Proteomes" id="UP001228113"/>
    </source>
</evidence>
<evidence type="ECO:0000256" key="5">
    <source>
        <dbReference type="PIRSR" id="PIRSR031924-51"/>
    </source>
</evidence>
<dbReference type="PANTHER" id="PTHR10151">
    <property type="entry name" value="ECTONUCLEOTIDE PYROPHOSPHATASE/PHOSPHODIESTERASE"/>
    <property type="match status" value="1"/>
</dbReference>
<evidence type="ECO:0000256" key="1">
    <source>
        <dbReference type="ARBA" id="ARBA00022553"/>
    </source>
</evidence>
<feature type="signal peptide" evidence="6">
    <location>
        <begin position="1"/>
        <end position="17"/>
    </location>
</feature>
<keyword evidence="3 6" id="KW-0732">Signal</keyword>
<proteinExistence type="predicted"/>
<dbReference type="InterPro" id="IPR002591">
    <property type="entry name" value="Phosphodiest/P_Trfase"/>
</dbReference>
<feature type="active site" description="Phosphothreonine intermediate" evidence="4">
    <location>
        <position position="71"/>
    </location>
</feature>
<dbReference type="PIRSF" id="PIRSF031924">
    <property type="entry name" value="Pi-irrepressible_AP"/>
    <property type="match status" value="1"/>
</dbReference>
<reference evidence="7" key="1">
    <citation type="journal article" date="2023" name="Int. J. Syst. Evol. Microbiol.">
        <title>Mesoterricola silvestris gen. nov., sp. nov., Mesoterricola sediminis sp. nov., Geothrix oryzae sp. nov., Geothrix edaphica sp. nov., Geothrix rubra sp. nov., and Geothrix limicola sp. nov., six novel members of Acidobacteriota isolated from soils.</title>
        <authorList>
            <person name="Itoh H."/>
            <person name="Sugisawa Y."/>
            <person name="Mise K."/>
            <person name="Xu Z."/>
            <person name="Kuniyasu M."/>
            <person name="Ushijima N."/>
            <person name="Kawano K."/>
            <person name="Kobayashi E."/>
            <person name="Shiratori Y."/>
            <person name="Masuda Y."/>
            <person name="Senoo K."/>
        </authorList>
    </citation>
    <scope>NUCLEOTIDE SEQUENCE</scope>
    <source>
        <strain evidence="7">W786</strain>
    </source>
</reference>
<evidence type="ECO:0000256" key="3">
    <source>
        <dbReference type="ARBA" id="ARBA00022729"/>
    </source>
</evidence>
<dbReference type="CDD" id="cd16016">
    <property type="entry name" value="AP-SPAP"/>
    <property type="match status" value="1"/>
</dbReference>
<dbReference type="KEGG" id="msea:METESE_21040"/>
<dbReference type="Pfam" id="PF01663">
    <property type="entry name" value="Phosphodiest"/>
    <property type="match status" value="1"/>
</dbReference>
<dbReference type="GO" id="GO:0046872">
    <property type="term" value="F:metal ion binding"/>
    <property type="evidence" value="ECO:0007669"/>
    <property type="project" value="UniProtKB-KW"/>
</dbReference>
<dbReference type="PANTHER" id="PTHR10151:SF120">
    <property type="entry name" value="BIS(5'-ADENOSYL)-TRIPHOSPHATASE"/>
    <property type="match status" value="1"/>
</dbReference>
<evidence type="ECO:0000256" key="2">
    <source>
        <dbReference type="ARBA" id="ARBA00022723"/>
    </source>
</evidence>
<dbReference type="GO" id="GO:0004035">
    <property type="term" value="F:alkaline phosphatase activity"/>
    <property type="evidence" value="ECO:0007669"/>
    <property type="project" value="InterPro"/>
</dbReference>
<dbReference type="SUPFAM" id="SSF53649">
    <property type="entry name" value="Alkaline phosphatase-like"/>
    <property type="match status" value="1"/>
</dbReference>
<accession>A0AA48H467</accession>
<dbReference type="InterPro" id="IPR017850">
    <property type="entry name" value="Alkaline_phosphatase_core_sf"/>
</dbReference>
<sequence>MRTAPILGALLALALHAAPPRPPLVVVISVDQFSAELASRRSRDLPGGLGRLWREGTVFTNAWQDHGYTETGPGHSVILTGRHPMHTGITENTWLDRSQGKATYCVRDDGAPLVEGKGPGASPASLAGTTLGEWMAASLEDSRSFAVAGKDRAAVLMAGHRARGVYWFVAGTGFTTSRAYAQQLPAWLQTHNAGLMAGLQARPLVWEPAPGRPALPSETWTVAGKRVDLGLPRVLRAAEAPLDPAFWDRFRASPYFDEAILGTARVLLREERLGRGPGTDLLAVSLSATDYIGHRFGNAGPEMEDQLVRLDRSLGIFLEALREDVPDAWVILTADHGGRDFPERMAARGVPAQRFHADAWARTFNQELQRRLGGARPWFLPSSGQQLYLDPLALAQSGRARAEVLQEAVRLARSLPEVEGAFTADELALERPDPAQAPADRSLKARIALSFVPTRSGDLLLAFKAPYVIHDPGHLAEHGSPQDPDRRVPLLFYGPWRPGIRTEPVRIIDLAPTVAQELGIAPLEPVDGRPLRLDAK</sequence>
<keyword evidence="1 4" id="KW-0597">Phosphoprotein</keyword>
<gene>
    <name evidence="7" type="ORF">METESE_21040</name>
</gene>
<feature type="binding site" evidence="5">
    <location>
        <begin position="150"/>
        <end position="152"/>
    </location>
    <ligand>
        <name>substrate</name>
    </ligand>
</feature>
<dbReference type="Proteomes" id="UP001228113">
    <property type="component" value="Chromosome"/>
</dbReference>
<protein>
    <submittedName>
        <fullName evidence="7">Alkaline phosphatase</fullName>
    </submittedName>
</protein>
<dbReference type="AlphaFoldDB" id="A0AA48H467"/>
<dbReference type="Gene3D" id="3.40.720.10">
    <property type="entry name" value="Alkaline Phosphatase, subunit A"/>
    <property type="match status" value="1"/>
</dbReference>
<dbReference type="InterPro" id="IPR026263">
    <property type="entry name" value="Alkaline_phosphatase_prok"/>
</dbReference>
<feature type="binding site" evidence="5">
    <location>
        <position position="92"/>
    </location>
    <ligand>
        <name>substrate</name>
    </ligand>
</feature>
<keyword evidence="2" id="KW-0479">Metal-binding</keyword>
<evidence type="ECO:0000256" key="4">
    <source>
        <dbReference type="PIRSR" id="PIRSR031924-50"/>
    </source>
</evidence>
<feature type="chain" id="PRO_5041404439" evidence="6">
    <location>
        <begin position="18"/>
        <end position="536"/>
    </location>
</feature>
<evidence type="ECO:0000313" key="7">
    <source>
        <dbReference type="EMBL" id="BDU77146.1"/>
    </source>
</evidence>
<dbReference type="EMBL" id="AP027081">
    <property type="protein sequence ID" value="BDU77146.1"/>
    <property type="molecule type" value="Genomic_DNA"/>
</dbReference>